<protein>
    <submittedName>
        <fullName evidence="1">Retrovirus-related Pol polyprotein from transposon TNT 1-94</fullName>
    </submittedName>
</protein>
<reference evidence="1 2" key="1">
    <citation type="journal article" date="2023" name="Science">
        <title>Complex scaffold remodeling in plant triterpene biosynthesis.</title>
        <authorList>
            <person name="De La Pena R."/>
            <person name="Hodgson H."/>
            <person name="Liu J.C."/>
            <person name="Stephenson M.J."/>
            <person name="Martin A.C."/>
            <person name="Owen C."/>
            <person name="Harkess A."/>
            <person name="Leebens-Mack J."/>
            <person name="Jimenez L.E."/>
            <person name="Osbourn A."/>
            <person name="Sattely E.S."/>
        </authorList>
    </citation>
    <scope>NUCLEOTIDE SEQUENCE [LARGE SCALE GENOMIC DNA]</scope>
    <source>
        <strain evidence="2">cv. JPN11</strain>
        <tissue evidence="1">Leaf</tissue>
    </source>
</reference>
<dbReference type="EMBL" id="CM051398">
    <property type="protein sequence ID" value="KAJ4718927.1"/>
    <property type="molecule type" value="Genomic_DNA"/>
</dbReference>
<proteinExistence type="predicted"/>
<evidence type="ECO:0000313" key="2">
    <source>
        <dbReference type="Proteomes" id="UP001164539"/>
    </source>
</evidence>
<dbReference type="Proteomes" id="UP001164539">
    <property type="component" value="Chromosome 5"/>
</dbReference>
<comment type="caution">
    <text evidence="1">The sequence shown here is derived from an EMBL/GenBank/DDBJ whole genome shotgun (WGS) entry which is preliminary data.</text>
</comment>
<gene>
    <name evidence="1" type="ORF">OWV82_010558</name>
</gene>
<evidence type="ECO:0000313" key="1">
    <source>
        <dbReference type="EMBL" id="KAJ4718927.1"/>
    </source>
</evidence>
<keyword evidence="2" id="KW-1185">Reference proteome</keyword>
<organism evidence="1 2">
    <name type="scientific">Melia azedarach</name>
    <name type="common">Chinaberry tree</name>
    <dbReference type="NCBI Taxonomy" id="155640"/>
    <lineage>
        <taxon>Eukaryota</taxon>
        <taxon>Viridiplantae</taxon>
        <taxon>Streptophyta</taxon>
        <taxon>Embryophyta</taxon>
        <taxon>Tracheophyta</taxon>
        <taxon>Spermatophyta</taxon>
        <taxon>Magnoliopsida</taxon>
        <taxon>eudicotyledons</taxon>
        <taxon>Gunneridae</taxon>
        <taxon>Pentapetalae</taxon>
        <taxon>rosids</taxon>
        <taxon>malvids</taxon>
        <taxon>Sapindales</taxon>
        <taxon>Meliaceae</taxon>
        <taxon>Melia</taxon>
    </lineage>
</organism>
<sequence length="697" mass="78817">MGLTLLAQASLPLKFWWDAFHTSVFLINRLPTPVLHRFSPYKKLHHVQPDYSFLKVFGCACFPFLRDYNKHKFSFHSSKCVFLGYSPIHKGYKCLHASSRIYVARHVIFYESSFPYISFNHSLSSVSVSPPPVSSTIPLISSLIPSISHKNSPPPCSNNLPQIAAATSFPDVLEQQHSSSDTQPHKSDHVVQNVHPMMTRSKNGILKPKVFLHTTDLSTLEPRSVNEALADDRWKTAMTDEYSALLRNNTWDLVPFSSAYKLVGNKWVFCIKYNSDGSISKFKARLVAKGFHQTPGIDFLETFSPVAKAAIVRVLLSIAVMKGWSIRQIDINNAFLNGELTEIVYMHQPKGFINSAFPQHVCKLNKALYGLKQASRAWFDKLKSTILQWGFSNSRADTSLFVKHTSSSFLLVLIYVDDILVTGPNVHVTDNFILHLNSAFALKDLGSFSYNTPMNSSQKLSKYEGSLFAEPSLYRSLIAGLQYITLTRPDIAFAVNKLSQFLASPTLSHWQACKHFLRYLQATSDLGLQFVSSNRHKLTAFCDANWGCDLDDRNTESEYRALASTATELAWLQSLLLELHLPIISPPIVWCDNLSAASLAQNHVFHSRTKHIELDVHYVRDQVLAKALEVRYVSSSEQVVDGLTKPLLFFSFVYFRDKLHVLPRPMSLRGDDRIYKVAELDQMNELEANSTELVKNK</sequence>
<name>A0ACC1Y5G1_MELAZ</name>
<accession>A0ACC1Y5G1</accession>